<accession>A0A0W0Y0I8</accession>
<dbReference type="RefSeq" id="WP_058530321.1">
    <property type="nucleotide sequence ID" value="NZ_CAAAIN010000003.1"/>
</dbReference>
<evidence type="ECO:0000256" key="9">
    <source>
        <dbReference type="ARBA" id="ARBA00022842"/>
    </source>
</evidence>
<dbReference type="HAMAP" id="MF_00228">
    <property type="entry name" value="Thz_kinase"/>
    <property type="match status" value="1"/>
</dbReference>
<feature type="binding site" evidence="11">
    <location>
        <position position="191"/>
    </location>
    <ligand>
        <name>substrate</name>
    </ligand>
</feature>
<keyword evidence="10 11" id="KW-0784">Thiamine biosynthesis</keyword>
<evidence type="ECO:0000256" key="1">
    <source>
        <dbReference type="ARBA" id="ARBA00001771"/>
    </source>
</evidence>
<evidence type="ECO:0000256" key="2">
    <source>
        <dbReference type="ARBA" id="ARBA00001946"/>
    </source>
</evidence>
<dbReference type="Pfam" id="PF02110">
    <property type="entry name" value="HK"/>
    <property type="match status" value="1"/>
</dbReference>
<gene>
    <name evidence="11" type="primary">thiM</name>
    <name evidence="12" type="ORF">Lrub_0181</name>
</gene>
<evidence type="ECO:0000256" key="6">
    <source>
        <dbReference type="ARBA" id="ARBA00022741"/>
    </source>
</evidence>
<evidence type="ECO:0000313" key="13">
    <source>
        <dbReference type="Proteomes" id="UP000054608"/>
    </source>
</evidence>
<comment type="caution">
    <text evidence="12">The sequence shown here is derived from an EMBL/GenBank/DDBJ whole genome shotgun (WGS) entry which is preliminary data.</text>
</comment>
<name>A0A0W0Y0I8_9GAMM</name>
<keyword evidence="5 11" id="KW-0479">Metal-binding</keyword>
<evidence type="ECO:0000256" key="4">
    <source>
        <dbReference type="ARBA" id="ARBA00022679"/>
    </source>
</evidence>
<dbReference type="SUPFAM" id="SSF53613">
    <property type="entry name" value="Ribokinase-like"/>
    <property type="match status" value="1"/>
</dbReference>
<dbReference type="GO" id="GO:0009228">
    <property type="term" value="P:thiamine biosynthetic process"/>
    <property type="evidence" value="ECO:0007669"/>
    <property type="project" value="UniProtKB-KW"/>
</dbReference>
<feature type="binding site" evidence="11">
    <location>
        <position position="118"/>
    </location>
    <ligand>
        <name>ATP</name>
        <dbReference type="ChEBI" id="CHEBI:30616"/>
    </ligand>
</feature>
<evidence type="ECO:0000256" key="10">
    <source>
        <dbReference type="ARBA" id="ARBA00022977"/>
    </source>
</evidence>
<evidence type="ECO:0000256" key="3">
    <source>
        <dbReference type="ARBA" id="ARBA00004868"/>
    </source>
</evidence>
<reference evidence="12 13" key="1">
    <citation type="submission" date="2015-11" db="EMBL/GenBank/DDBJ databases">
        <title>Genomic analysis of 38 Legionella species identifies large and diverse effector repertoires.</title>
        <authorList>
            <person name="Burstein D."/>
            <person name="Amaro F."/>
            <person name="Zusman T."/>
            <person name="Lifshitz Z."/>
            <person name="Cohen O."/>
            <person name="Gilbert J.A."/>
            <person name="Pupko T."/>
            <person name="Shuman H.A."/>
            <person name="Segal G."/>
        </authorList>
    </citation>
    <scope>NUCLEOTIDE SEQUENCE [LARGE SCALE GENOMIC DNA]</scope>
    <source>
        <strain evidence="12 13">WA-270A-C2</strain>
    </source>
</reference>
<comment type="pathway">
    <text evidence="3 11">Cofactor biosynthesis; thiamine diphosphate biosynthesis; 4-methyl-5-(2-phosphoethyl)-thiazole from 5-(2-hydroxyethyl)-4-methylthiazole: step 1/1.</text>
</comment>
<dbReference type="GO" id="GO:0000287">
    <property type="term" value="F:magnesium ion binding"/>
    <property type="evidence" value="ECO:0007669"/>
    <property type="project" value="UniProtKB-UniRule"/>
</dbReference>
<keyword evidence="8 11" id="KW-0067">ATP-binding</keyword>
<evidence type="ECO:0000256" key="7">
    <source>
        <dbReference type="ARBA" id="ARBA00022777"/>
    </source>
</evidence>
<dbReference type="GO" id="GO:0005524">
    <property type="term" value="F:ATP binding"/>
    <property type="evidence" value="ECO:0007669"/>
    <property type="project" value="UniProtKB-UniRule"/>
</dbReference>
<dbReference type="OrthoDB" id="8909021at2"/>
<dbReference type="UniPathway" id="UPA00060">
    <property type="reaction ID" value="UER00139"/>
</dbReference>
<comment type="catalytic activity">
    <reaction evidence="1 11">
        <text>5-(2-hydroxyethyl)-4-methylthiazole + ATP = 4-methyl-5-(2-phosphooxyethyl)-thiazole + ADP + H(+)</text>
        <dbReference type="Rhea" id="RHEA:24212"/>
        <dbReference type="ChEBI" id="CHEBI:15378"/>
        <dbReference type="ChEBI" id="CHEBI:17957"/>
        <dbReference type="ChEBI" id="CHEBI:30616"/>
        <dbReference type="ChEBI" id="CHEBI:58296"/>
        <dbReference type="ChEBI" id="CHEBI:456216"/>
        <dbReference type="EC" id="2.7.1.50"/>
    </reaction>
</comment>
<feature type="binding site" evidence="11">
    <location>
        <position position="164"/>
    </location>
    <ligand>
        <name>ATP</name>
        <dbReference type="ChEBI" id="CHEBI:30616"/>
    </ligand>
</feature>
<dbReference type="GO" id="GO:0004417">
    <property type="term" value="F:hydroxyethylthiazole kinase activity"/>
    <property type="evidence" value="ECO:0007669"/>
    <property type="project" value="UniProtKB-UniRule"/>
</dbReference>
<keyword evidence="7 11" id="KW-0418">Kinase</keyword>
<evidence type="ECO:0000256" key="8">
    <source>
        <dbReference type="ARBA" id="ARBA00022840"/>
    </source>
</evidence>
<comment type="function">
    <text evidence="11">Catalyzes the phosphorylation of the hydroxyl group of 4-methyl-5-beta-hydroxyethylthiazole (THZ).</text>
</comment>
<dbReference type="Gene3D" id="3.40.1190.20">
    <property type="match status" value="1"/>
</dbReference>
<proteinExistence type="inferred from homology"/>
<dbReference type="EMBL" id="LNYT01000003">
    <property type="protein sequence ID" value="KTD50557.1"/>
    <property type="molecule type" value="Genomic_DNA"/>
</dbReference>
<sequence>MLYQLDTRLKRLRAEKPLVLCLTNAVTMNFVANSLLALGAAPIMSQADDELEALITISRALYVNIGTLDRQFIERIDKACRLAAIHQKPIILDPVGAGASQIRTLTARQLSPQAAIIRGNASEIIALTADKGISKGVETLHPVEAALTAALTLSQQTSAIVVVSGPVDFITDGRQCCHLSYGSPLMPLVTGMGCALTAIIAAFAAMETPFYEAAAAGTAYVGLCGQSAHRSASGPASFQSAFIDALYQMPFEELDDAL</sequence>
<protein>
    <recommendedName>
        <fullName evidence="11">Hydroxyethylthiazole kinase</fullName>
        <ecNumber evidence="11">2.7.1.50</ecNumber>
    </recommendedName>
    <alternativeName>
        <fullName evidence="11">4-methyl-5-beta-hydroxyethylthiazole kinase</fullName>
        <shortName evidence="11">TH kinase</shortName>
        <shortName evidence="11">Thz kinase</shortName>
    </alternativeName>
</protein>
<dbReference type="InterPro" id="IPR000417">
    <property type="entry name" value="Hyethyz_kinase"/>
</dbReference>
<dbReference type="InterPro" id="IPR029056">
    <property type="entry name" value="Ribokinase-like"/>
</dbReference>
<comment type="similarity">
    <text evidence="11">Belongs to the Thz kinase family.</text>
</comment>
<keyword evidence="13" id="KW-1185">Reference proteome</keyword>
<comment type="cofactor">
    <cofactor evidence="2 11">
        <name>Mg(2+)</name>
        <dbReference type="ChEBI" id="CHEBI:18420"/>
    </cofactor>
</comment>
<evidence type="ECO:0000256" key="11">
    <source>
        <dbReference type="HAMAP-Rule" id="MF_00228"/>
    </source>
</evidence>
<evidence type="ECO:0000256" key="5">
    <source>
        <dbReference type="ARBA" id="ARBA00022723"/>
    </source>
</evidence>
<dbReference type="CDD" id="cd01170">
    <property type="entry name" value="THZ_kinase"/>
    <property type="match status" value="1"/>
</dbReference>
<dbReference type="AlphaFoldDB" id="A0A0W0Y0I8"/>
<dbReference type="PIRSF" id="PIRSF000513">
    <property type="entry name" value="Thz_kinase"/>
    <property type="match status" value="1"/>
</dbReference>
<dbReference type="NCBIfam" id="NF006830">
    <property type="entry name" value="PRK09355.1"/>
    <property type="match status" value="1"/>
</dbReference>
<dbReference type="STRING" id="458.Lrub_0181"/>
<dbReference type="Proteomes" id="UP000054608">
    <property type="component" value="Unassembled WGS sequence"/>
</dbReference>
<dbReference type="EC" id="2.7.1.50" evidence="11"/>
<keyword evidence="9 11" id="KW-0460">Magnesium</keyword>
<evidence type="ECO:0000313" key="12">
    <source>
        <dbReference type="EMBL" id="KTD50557.1"/>
    </source>
</evidence>
<dbReference type="PRINTS" id="PR01099">
    <property type="entry name" value="HYETHTZKNASE"/>
</dbReference>
<organism evidence="12 13">
    <name type="scientific">Legionella rubrilucens</name>
    <dbReference type="NCBI Taxonomy" id="458"/>
    <lineage>
        <taxon>Bacteria</taxon>
        <taxon>Pseudomonadati</taxon>
        <taxon>Pseudomonadota</taxon>
        <taxon>Gammaproteobacteria</taxon>
        <taxon>Legionellales</taxon>
        <taxon>Legionellaceae</taxon>
        <taxon>Legionella</taxon>
    </lineage>
</organism>
<feature type="binding site" evidence="11">
    <location>
        <position position="44"/>
    </location>
    <ligand>
        <name>substrate</name>
    </ligand>
</feature>
<dbReference type="PATRIC" id="fig|458.5.peg.185"/>
<dbReference type="GO" id="GO:0009229">
    <property type="term" value="P:thiamine diphosphate biosynthetic process"/>
    <property type="evidence" value="ECO:0007669"/>
    <property type="project" value="UniProtKB-UniRule"/>
</dbReference>
<keyword evidence="6 11" id="KW-0547">Nucleotide-binding</keyword>
<keyword evidence="4 11" id="KW-0808">Transferase</keyword>